<reference evidence="12" key="1">
    <citation type="submission" date="2018-09" db="EMBL/GenBank/DDBJ databases">
        <authorList>
            <person name="Livingstone P.G."/>
            <person name="Whitworth D.E."/>
        </authorList>
    </citation>
    <scope>NUCLEOTIDE SEQUENCE [LARGE SCALE GENOMIC DNA]</scope>
    <source>
        <strain evidence="12">CA051B</strain>
    </source>
</reference>
<dbReference type="EMBL" id="RAWB01000006">
    <property type="protein sequence ID" value="RKH68525.1"/>
    <property type="molecule type" value="Genomic_DNA"/>
</dbReference>
<evidence type="ECO:0000313" key="12">
    <source>
        <dbReference type="Proteomes" id="UP000272888"/>
    </source>
</evidence>
<dbReference type="Gene3D" id="1.10.287.130">
    <property type="match status" value="1"/>
</dbReference>
<evidence type="ECO:0000259" key="8">
    <source>
        <dbReference type="PROSITE" id="PS50109"/>
    </source>
</evidence>
<evidence type="ECO:0000256" key="1">
    <source>
        <dbReference type="ARBA" id="ARBA00000085"/>
    </source>
</evidence>
<dbReference type="SUPFAM" id="SSF47384">
    <property type="entry name" value="Homodimeric domain of signal transducing histidine kinase"/>
    <property type="match status" value="1"/>
</dbReference>
<comment type="catalytic activity">
    <reaction evidence="1">
        <text>ATP + protein L-histidine = ADP + protein N-phospho-L-histidine.</text>
        <dbReference type="EC" id="2.7.13.3"/>
    </reaction>
</comment>
<feature type="domain" description="PAC" evidence="10">
    <location>
        <begin position="209"/>
        <end position="260"/>
    </location>
</feature>
<dbReference type="Proteomes" id="UP000272888">
    <property type="component" value="Unassembled WGS sequence"/>
</dbReference>
<evidence type="ECO:0000256" key="7">
    <source>
        <dbReference type="SAM" id="MobiDB-lite"/>
    </source>
</evidence>
<feature type="region of interest" description="Disordered" evidence="7">
    <location>
        <begin position="478"/>
        <end position="509"/>
    </location>
</feature>
<dbReference type="Pfam" id="PF08448">
    <property type="entry name" value="PAS_4"/>
    <property type="match status" value="1"/>
</dbReference>
<dbReference type="PROSITE" id="PS50112">
    <property type="entry name" value="PAS"/>
    <property type="match status" value="1"/>
</dbReference>
<dbReference type="InterPro" id="IPR050351">
    <property type="entry name" value="BphY/WalK/GraS-like"/>
</dbReference>
<feature type="domain" description="PAS" evidence="9">
    <location>
        <begin position="136"/>
        <end position="206"/>
    </location>
</feature>
<dbReference type="SMART" id="SM00091">
    <property type="entry name" value="PAS"/>
    <property type="match status" value="2"/>
</dbReference>
<dbReference type="InterPro" id="IPR000014">
    <property type="entry name" value="PAS"/>
</dbReference>
<dbReference type="SMART" id="SM00086">
    <property type="entry name" value="PAC"/>
    <property type="match status" value="1"/>
</dbReference>
<dbReference type="AlphaFoldDB" id="A0A3A8QQ58"/>
<feature type="region of interest" description="Disordered" evidence="7">
    <location>
        <begin position="1"/>
        <end position="20"/>
    </location>
</feature>
<dbReference type="NCBIfam" id="TIGR00229">
    <property type="entry name" value="sensory_box"/>
    <property type="match status" value="1"/>
</dbReference>
<dbReference type="GO" id="GO:0007234">
    <property type="term" value="P:osmosensory signaling via phosphorelay pathway"/>
    <property type="evidence" value="ECO:0007669"/>
    <property type="project" value="TreeGrafter"/>
</dbReference>
<dbReference type="EC" id="2.7.13.3" evidence="2"/>
<evidence type="ECO:0000256" key="3">
    <source>
        <dbReference type="ARBA" id="ARBA00022553"/>
    </source>
</evidence>
<dbReference type="CDD" id="cd00082">
    <property type="entry name" value="HisKA"/>
    <property type="match status" value="1"/>
</dbReference>
<dbReference type="PROSITE" id="PS50109">
    <property type="entry name" value="HIS_KIN"/>
    <property type="match status" value="1"/>
</dbReference>
<dbReference type="CDD" id="cd00075">
    <property type="entry name" value="HATPase"/>
    <property type="match status" value="1"/>
</dbReference>
<dbReference type="PROSITE" id="PS50113">
    <property type="entry name" value="PAC"/>
    <property type="match status" value="1"/>
</dbReference>
<dbReference type="InterPro" id="IPR035965">
    <property type="entry name" value="PAS-like_dom_sf"/>
</dbReference>
<dbReference type="Pfam" id="PF00512">
    <property type="entry name" value="HisKA"/>
    <property type="match status" value="1"/>
</dbReference>
<keyword evidence="12" id="KW-1185">Reference proteome</keyword>
<feature type="domain" description="Histidine kinase" evidence="8">
    <location>
        <begin position="271"/>
        <end position="485"/>
    </location>
</feature>
<gene>
    <name evidence="11" type="ORF">D7V93_01155</name>
</gene>
<dbReference type="GO" id="GO:0000155">
    <property type="term" value="F:phosphorelay sensor kinase activity"/>
    <property type="evidence" value="ECO:0007669"/>
    <property type="project" value="InterPro"/>
</dbReference>
<sequence>MPHVPASPRSRPSAPSAPGASGPSLLALLDGLPEAFLAVDAGWRLCHLSPRMRELFAGCVQPGDDVRKAVGAPLALGEHLRLDAPATDQAAVRYEHPWPEGNRCFDVSARPVEGGLLLHLRDITPEYRARHELQRAGQLFQAVLEGTTDAIYIKDLEGRYQVINSPGARALGRTVAEVRGHSDGELFPADEAAVNLQHDQDVLKAGRPLTYEDTQQSPDGERVWLTTKGPLRDDEGQVFGLFGISRDITQRRWAEEEVRRHSEFQEHLMGIISHDIRSPLGAIMNWSRVLAAGGPAEETARTSQRIATAAVRIERLTRLLLDFTRARLVGGVVIEPRGTDTQELLAKVAHEFRVAFPQRHIVLEHKGNTQGQWDPDRLAQVVSNLMENALKYGPPDAPVRLATRGLRNKVVVEVHNQGRPIPEALLPHLFEPFRQGPQTTRTLKMSYGLGLYIVREIVHAHGGTIEVASTETDGTTFTVTLPRRAPPKKGPPPSPRAACRTPRRTTPPP</sequence>
<dbReference type="GO" id="GO:0030295">
    <property type="term" value="F:protein kinase activator activity"/>
    <property type="evidence" value="ECO:0007669"/>
    <property type="project" value="TreeGrafter"/>
</dbReference>
<evidence type="ECO:0000256" key="6">
    <source>
        <dbReference type="ARBA" id="ARBA00023136"/>
    </source>
</evidence>
<dbReference type="PANTHER" id="PTHR42878:SF13">
    <property type="entry name" value="HISTIDINE KINASE"/>
    <property type="match status" value="1"/>
</dbReference>
<dbReference type="InterPro" id="IPR005467">
    <property type="entry name" value="His_kinase_dom"/>
</dbReference>
<dbReference type="InterPro" id="IPR013656">
    <property type="entry name" value="PAS_4"/>
</dbReference>
<dbReference type="InterPro" id="IPR036097">
    <property type="entry name" value="HisK_dim/P_sf"/>
</dbReference>
<keyword evidence="6" id="KW-0472">Membrane</keyword>
<dbReference type="InterPro" id="IPR004358">
    <property type="entry name" value="Sig_transdc_His_kin-like_C"/>
</dbReference>
<dbReference type="SUPFAM" id="SSF55785">
    <property type="entry name" value="PYP-like sensor domain (PAS domain)"/>
    <property type="match status" value="1"/>
</dbReference>
<proteinExistence type="predicted"/>
<dbReference type="InterPro" id="IPR000700">
    <property type="entry name" value="PAS-assoc_C"/>
</dbReference>
<protein>
    <recommendedName>
        <fullName evidence="2">histidine kinase</fullName>
        <ecNumber evidence="2">2.7.13.3</ecNumber>
    </recommendedName>
</protein>
<dbReference type="Pfam" id="PF02518">
    <property type="entry name" value="HATPase_c"/>
    <property type="match status" value="1"/>
</dbReference>
<evidence type="ECO:0000256" key="5">
    <source>
        <dbReference type="ARBA" id="ARBA00022777"/>
    </source>
</evidence>
<dbReference type="InterPro" id="IPR001610">
    <property type="entry name" value="PAC"/>
</dbReference>
<dbReference type="SUPFAM" id="SSF55874">
    <property type="entry name" value="ATPase domain of HSP90 chaperone/DNA topoisomerase II/histidine kinase"/>
    <property type="match status" value="1"/>
</dbReference>
<keyword evidence="4" id="KW-0808">Transferase</keyword>
<dbReference type="PRINTS" id="PR00344">
    <property type="entry name" value="BCTRLSENSOR"/>
</dbReference>
<name>A0A3A8QQ58_9BACT</name>
<evidence type="ECO:0000313" key="11">
    <source>
        <dbReference type="EMBL" id="RKH68525.1"/>
    </source>
</evidence>
<evidence type="ECO:0000256" key="2">
    <source>
        <dbReference type="ARBA" id="ARBA00012438"/>
    </source>
</evidence>
<dbReference type="InterPro" id="IPR036890">
    <property type="entry name" value="HATPase_C_sf"/>
</dbReference>
<dbReference type="GO" id="GO:0000156">
    <property type="term" value="F:phosphorelay response regulator activity"/>
    <property type="evidence" value="ECO:0007669"/>
    <property type="project" value="TreeGrafter"/>
</dbReference>
<dbReference type="RefSeq" id="WP_120641556.1">
    <property type="nucleotide sequence ID" value="NZ_RAWB01000006.1"/>
</dbReference>
<dbReference type="SMART" id="SM00387">
    <property type="entry name" value="HATPase_c"/>
    <property type="match status" value="1"/>
</dbReference>
<dbReference type="Gene3D" id="3.30.450.20">
    <property type="entry name" value="PAS domain"/>
    <property type="match status" value="1"/>
</dbReference>
<evidence type="ECO:0000256" key="4">
    <source>
        <dbReference type="ARBA" id="ARBA00022679"/>
    </source>
</evidence>
<dbReference type="Gene3D" id="3.30.565.10">
    <property type="entry name" value="Histidine kinase-like ATPase, C-terminal domain"/>
    <property type="match status" value="1"/>
</dbReference>
<dbReference type="InterPro" id="IPR003661">
    <property type="entry name" value="HisK_dim/P_dom"/>
</dbReference>
<dbReference type="SMART" id="SM00388">
    <property type="entry name" value="HisKA"/>
    <property type="match status" value="1"/>
</dbReference>
<dbReference type="CDD" id="cd00130">
    <property type="entry name" value="PAS"/>
    <property type="match status" value="1"/>
</dbReference>
<keyword evidence="3" id="KW-0597">Phosphoprotein</keyword>
<dbReference type="GO" id="GO:0016020">
    <property type="term" value="C:membrane"/>
    <property type="evidence" value="ECO:0007669"/>
    <property type="project" value="UniProtKB-SubCell"/>
</dbReference>
<evidence type="ECO:0000259" key="9">
    <source>
        <dbReference type="PROSITE" id="PS50112"/>
    </source>
</evidence>
<accession>A0A3A8QQ58</accession>
<evidence type="ECO:0000259" key="10">
    <source>
        <dbReference type="PROSITE" id="PS50113"/>
    </source>
</evidence>
<keyword evidence="5" id="KW-0418">Kinase</keyword>
<dbReference type="PANTHER" id="PTHR42878">
    <property type="entry name" value="TWO-COMPONENT HISTIDINE KINASE"/>
    <property type="match status" value="1"/>
</dbReference>
<comment type="caution">
    <text evidence="11">The sequence shown here is derived from an EMBL/GenBank/DDBJ whole genome shotgun (WGS) entry which is preliminary data.</text>
</comment>
<organism evidence="11 12">
    <name type="scientific">Corallococcus llansteffanensis</name>
    <dbReference type="NCBI Taxonomy" id="2316731"/>
    <lineage>
        <taxon>Bacteria</taxon>
        <taxon>Pseudomonadati</taxon>
        <taxon>Myxococcota</taxon>
        <taxon>Myxococcia</taxon>
        <taxon>Myxococcales</taxon>
        <taxon>Cystobacterineae</taxon>
        <taxon>Myxococcaceae</taxon>
        <taxon>Corallococcus</taxon>
    </lineage>
</organism>
<dbReference type="InterPro" id="IPR003594">
    <property type="entry name" value="HATPase_dom"/>
</dbReference>